<evidence type="ECO:0000313" key="3">
    <source>
        <dbReference type="Proteomes" id="UP000233440"/>
    </source>
</evidence>
<dbReference type="RefSeq" id="WP_101353074.1">
    <property type="nucleotide sequence ID" value="NZ_PIQO01000002.1"/>
</dbReference>
<sequence length="449" mass="51981">MNRLIPRHNAIGKKIREARKLKGMTLEELAKGICSLGKMSQIENGHRPVTADELTKFSERLGFPISHFSDPAINEKIKELDYMNQKIGDLIGLRHWAAVKRELPQFKNKIEEYEVSTRMIDYYYLSGIFSLETKLYIDSCTFFNKVLQESDNKYNLRLKMKSYNALACMYFSQKRVPKSIAILGKALEISRDNPTILKEERDNIYFNLSIIYLYIGAFNQALSYINQVNHHIIPPLETDYIKLLIQFSHGDNADNLVNELLVYREKLHQTKDSKGILRGWALTTYSLITAQPNKEHFNELKSIFVEDMSTITELPQLQEQGLAIYQLTIRALLSTNSEEDFIKELFNITKSLVPKVTNNLLKARNLYLEGKYKSQVGQDSINLFEEALSLLEPNYDGLLKADILYEISKQSEPDSQAPAAIALELYHQHQKNNYLFSQFYELILPCFKY</sequence>
<reference evidence="2 3" key="1">
    <citation type="submission" date="2017-11" db="EMBL/GenBank/DDBJ databases">
        <title>Bacillus camelliae sp. nov., isolated from pu'er tea.</title>
        <authorList>
            <person name="Niu L."/>
        </authorList>
    </citation>
    <scope>NUCLEOTIDE SEQUENCE [LARGE SCALE GENOMIC DNA]</scope>
    <source>
        <strain evidence="2 3">7578-1</strain>
    </source>
</reference>
<dbReference type="GO" id="GO:0003677">
    <property type="term" value="F:DNA binding"/>
    <property type="evidence" value="ECO:0007669"/>
    <property type="project" value="InterPro"/>
</dbReference>
<protein>
    <recommendedName>
        <fullName evidence="1">HTH cro/C1-type domain-containing protein</fullName>
    </recommendedName>
</protein>
<gene>
    <name evidence="2" type="ORF">CWO92_04900</name>
</gene>
<dbReference type="PANTHER" id="PTHR37038:SF14">
    <property type="entry name" value="TRANSCRIPTIONAL ACTIVATOR"/>
    <property type="match status" value="1"/>
</dbReference>
<dbReference type="SUPFAM" id="SSF48452">
    <property type="entry name" value="TPR-like"/>
    <property type="match status" value="1"/>
</dbReference>
<dbReference type="InterPro" id="IPR001387">
    <property type="entry name" value="Cro/C1-type_HTH"/>
</dbReference>
<dbReference type="CDD" id="cd00093">
    <property type="entry name" value="HTH_XRE"/>
    <property type="match status" value="1"/>
</dbReference>
<dbReference type="Proteomes" id="UP000233440">
    <property type="component" value="Unassembled WGS sequence"/>
</dbReference>
<evidence type="ECO:0000259" key="1">
    <source>
        <dbReference type="PROSITE" id="PS50943"/>
    </source>
</evidence>
<dbReference type="Gene3D" id="1.25.40.10">
    <property type="entry name" value="Tetratricopeptide repeat domain"/>
    <property type="match status" value="1"/>
</dbReference>
<keyword evidence="3" id="KW-1185">Reference proteome</keyword>
<name>A0A2N3LP95_9BACI</name>
<dbReference type="SUPFAM" id="SSF47413">
    <property type="entry name" value="lambda repressor-like DNA-binding domains"/>
    <property type="match status" value="1"/>
</dbReference>
<dbReference type="InterPro" id="IPR010982">
    <property type="entry name" value="Lambda_DNA-bd_dom_sf"/>
</dbReference>
<accession>A0A2N3LP95</accession>
<feature type="domain" description="HTH cro/C1-type" evidence="1">
    <location>
        <begin position="15"/>
        <end position="68"/>
    </location>
</feature>
<dbReference type="OrthoDB" id="34624at2"/>
<dbReference type="EMBL" id="PIQO01000002">
    <property type="protein sequence ID" value="PKR86436.1"/>
    <property type="molecule type" value="Genomic_DNA"/>
</dbReference>
<dbReference type="PANTHER" id="PTHR37038">
    <property type="entry name" value="TRANSCRIPTIONAL REGULATOR-RELATED"/>
    <property type="match status" value="1"/>
</dbReference>
<dbReference type="InterPro" id="IPR011990">
    <property type="entry name" value="TPR-like_helical_dom_sf"/>
</dbReference>
<dbReference type="PROSITE" id="PS50943">
    <property type="entry name" value="HTH_CROC1"/>
    <property type="match status" value="1"/>
</dbReference>
<organism evidence="2 3">
    <name type="scientific">Heyndrickxia camelliae</name>
    <dbReference type="NCBI Taxonomy" id="1707093"/>
    <lineage>
        <taxon>Bacteria</taxon>
        <taxon>Bacillati</taxon>
        <taxon>Bacillota</taxon>
        <taxon>Bacilli</taxon>
        <taxon>Bacillales</taxon>
        <taxon>Bacillaceae</taxon>
        <taxon>Heyndrickxia</taxon>
    </lineage>
</organism>
<dbReference type="SMART" id="SM00530">
    <property type="entry name" value="HTH_XRE"/>
    <property type="match status" value="1"/>
</dbReference>
<dbReference type="AlphaFoldDB" id="A0A2N3LP95"/>
<dbReference type="InterPro" id="IPR053163">
    <property type="entry name" value="HTH-type_regulator_Rgg"/>
</dbReference>
<proteinExistence type="predicted"/>
<dbReference type="Pfam" id="PF01381">
    <property type="entry name" value="HTH_3"/>
    <property type="match status" value="1"/>
</dbReference>
<comment type="caution">
    <text evidence="2">The sequence shown here is derived from an EMBL/GenBank/DDBJ whole genome shotgun (WGS) entry which is preliminary data.</text>
</comment>
<evidence type="ECO:0000313" key="2">
    <source>
        <dbReference type="EMBL" id="PKR86436.1"/>
    </source>
</evidence>